<keyword evidence="1 6" id="KW-0597">Phosphoprotein</keyword>
<feature type="DNA-binding region" description="OmpR/PhoB-type" evidence="7">
    <location>
        <begin position="134"/>
        <end position="231"/>
    </location>
</feature>
<comment type="caution">
    <text evidence="10">The sequence shown here is derived from an EMBL/GenBank/DDBJ whole genome shotgun (WGS) entry which is preliminary data.</text>
</comment>
<dbReference type="Gene3D" id="3.40.50.2300">
    <property type="match status" value="1"/>
</dbReference>
<dbReference type="Pfam" id="PF00486">
    <property type="entry name" value="Trans_reg_C"/>
    <property type="match status" value="1"/>
</dbReference>
<evidence type="ECO:0000256" key="2">
    <source>
        <dbReference type="ARBA" id="ARBA00023012"/>
    </source>
</evidence>
<evidence type="ECO:0000256" key="5">
    <source>
        <dbReference type="ARBA" id="ARBA00023163"/>
    </source>
</evidence>
<dbReference type="InterPro" id="IPR001789">
    <property type="entry name" value="Sig_transdc_resp-reg_receiver"/>
</dbReference>
<name>A0A919S7Q1_9ACTN</name>
<evidence type="ECO:0000256" key="4">
    <source>
        <dbReference type="ARBA" id="ARBA00023125"/>
    </source>
</evidence>
<dbReference type="AlphaFoldDB" id="A0A919S7Q1"/>
<keyword evidence="4 7" id="KW-0238">DNA-binding</keyword>
<dbReference type="GO" id="GO:0000976">
    <property type="term" value="F:transcription cis-regulatory region binding"/>
    <property type="evidence" value="ECO:0007669"/>
    <property type="project" value="TreeGrafter"/>
</dbReference>
<keyword evidence="11" id="KW-1185">Reference proteome</keyword>
<accession>A0A919S7Q1</accession>
<dbReference type="GO" id="GO:0005829">
    <property type="term" value="C:cytosol"/>
    <property type="evidence" value="ECO:0007669"/>
    <property type="project" value="TreeGrafter"/>
</dbReference>
<evidence type="ECO:0000256" key="3">
    <source>
        <dbReference type="ARBA" id="ARBA00023015"/>
    </source>
</evidence>
<proteinExistence type="predicted"/>
<dbReference type="GO" id="GO:0000156">
    <property type="term" value="F:phosphorelay response regulator activity"/>
    <property type="evidence" value="ECO:0007669"/>
    <property type="project" value="TreeGrafter"/>
</dbReference>
<dbReference type="FunFam" id="1.10.10.10:FF:000005">
    <property type="entry name" value="Two-component system response regulator"/>
    <property type="match status" value="1"/>
</dbReference>
<keyword evidence="5" id="KW-0804">Transcription</keyword>
<evidence type="ECO:0000256" key="1">
    <source>
        <dbReference type="ARBA" id="ARBA00022553"/>
    </source>
</evidence>
<evidence type="ECO:0000259" key="9">
    <source>
        <dbReference type="PROSITE" id="PS51755"/>
    </source>
</evidence>
<dbReference type="Gene3D" id="1.10.10.10">
    <property type="entry name" value="Winged helix-like DNA-binding domain superfamily/Winged helix DNA-binding domain"/>
    <property type="match status" value="1"/>
</dbReference>
<reference evidence="10" key="1">
    <citation type="submission" date="2021-03" db="EMBL/GenBank/DDBJ databases">
        <title>Whole genome shotgun sequence of Actinoplanes auranticolor NBRC 12245.</title>
        <authorList>
            <person name="Komaki H."/>
            <person name="Tamura T."/>
        </authorList>
    </citation>
    <scope>NUCLEOTIDE SEQUENCE</scope>
    <source>
        <strain evidence="10">NBRC 12245</strain>
    </source>
</reference>
<feature type="domain" description="OmpR/PhoB-type" evidence="9">
    <location>
        <begin position="134"/>
        <end position="231"/>
    </location>
</feature>
<dbReference type="PROSITE" id="PS50110">
    <property type="entry name" value="RESPONSE_REGULATORY"/>
    <property type="match status" value="1"/>
</dbReference>
<sequence>MSDTGHRDRVLVVDDDPGIRGLLTSALGFAGYQVDVAADVGQALDQVQAHPPDVIVLDVMLPGGTGFDILTLLRARSVAVPVLFLTARDAVEDRVRGLQLGGDDYVVKPFSVVEIGARIEALLRRSRGTAVPADSALTFHDLTLDLQRHEVRRGDQLIQLSPTEFKLLHVLITRPGQVLSKGQILDAVWQYDFGGDSVVVERFISNLRRKIDTGHDALIHTVRGVGYALRHETQPDGKRTGR</sequence>
<dbReference type="Gene3D" id="6.10.250.690">
    <property type="match status" value="1"/>
</dbReference>
<dbReference type="EMBL" id="BOQL01000018">
    <property type="protein sequence ID" value="GIM66180.1"/>
    <property type="molecule type" value="Genomic_DNA"/>
</dbReference>
<protein>
    <submittedName>
        <fullName evidence="10">DNA-binding response regulator</fullName>
    </submittedName>
</protein>
<gene>
    <name evidence="10" type="primary">phoP_2</name>
    <name evidence="10" type="ORF">Aau02nite_22020</name>
</gene>
<dbReference type="InterPro" id="IPR001867">
    <property type="entry name" value="OmpR/PhoB-type_DNA-bd"/>
</dbReference>
<dbReference type="Pfam" id="PF00072">
    <property type="entry name" value="Response_reg"/>
    <property type="match status" value="1"/>
</dbReference>
<dbReference type="SUPFAM" id="SSF52172">
    <property type="entry name" value="CheY-like"/>
    <property type="match status" value="1"/>
</dbReference>
<keyword evidence="2" id="KW-0902">Two-component regulatory system</keyword>
<evidence type="ECO:0000313" key="11">
    <source>
        <dbReference type="Proteomes" id="UP000681340"/>
    </source>
</evidence>
<evidence type="ECO:0000259" key="8">
    <source>
        <dbReference type="PROSITE" id="PS50110"/>
    </source>
</evidence>
<dbReference type="Proteomes" id="UP000681340">
    <property type="component" value="Unassembled WGS sequence"/>
</dbReference>
<dbReference type="GO" id="GO:0006355">
    <property type="term" value="P:regulation of DNA-templated transcription"/>
    <property type="evidence" value="ECO:0007669"/>
    <property type="project" value="InterPro"/>
</dbReference>
<organism evidence="10 11">
    <name type="scientific">Actinoplanes auranticolor</name>
    <dbReference type="NCBI Taxonomy" id="47988"/>
    <lineage>
        <taxon>Bacteria</taxon>
        <taxon>Bacillati</taxon>
        <taxon>Actinomycetota</taxon>
        <taxon>Actinomycetes</taxon>
        <taxon>Micromonosporales</taxon>
        <taxon>Micromonosporaceae</taxon>
        <taxon>Actinoplanes</taxon>
    </lineage>
</organism>
<keyword evidence="3" id="KW-0805">Transcription regulation</keyword>
<dbReference type="InterPro" id="IPR036388">
    <property type="entry name" value="WH-like_DNA-bd_sf"/>
</dbReference>
<dbReference type="SMART" id="SM00862">
    <property type="entry name" value="Trans_reg_C"/>
    <property type="match status" value="1"/>
</dbReference>
<dbReference type="PROSITE" id="PS51755">
    <property type="entry name" value="OMPR_PHOB"/>
    <property type="match status" value="1"/>
</dbReference>
<evidence type="ECO:0000256" key="7">
    <source>
        <dbReference type="PROSITE-ProRule" id="PRU01091"/>
    </source>
</evidence>
<dbReference type="SMART" id="SM00448">
    <property type="entry name" value="REC"/>
    <property type="match status" value="1"/>
</dbReference>
<dbReference type="PANTHER" id="PTHR48111:SF28">
    <property type="entry name" value="TRANSCRIPTIONAL REGULATORY PROTEIN TCRX-RELATED"/>
    <property type="match status" value="1"/>
</dbReference>
<dbReference type="RefSeq" id="WP_212988232.1">
    <property type="nucleotide sequence ID" value="NZ_BAABEA010000009.1"/>
</dbReference>
<evidence type="ECO:0000256" key="6">
    <source>
        <dbReference type="PROSITE-ProRule" id="PRU00169"/>
    </source>
</evidence>
<feature type="domain" description="Response regulatory" evidence="8">
    <location>
        <begin position="9"/>
        <end position="123"/>
    </location>
</feature>
<dbReference type="InterPro" id="IPR039420">
    <property type="entry name" value="WalR-like"/>
</dbReference>
<feature type="modified residue" description="4-aspartylphosphate" evidence="6">
    <location>
        <position position="58"/>
    </location>
</feature>
<dbReference type="GO" id="GO:0032993">
    <property type="term" value="C:protein-DNA complex"/>
    <property type="evidence" value="ECO:0007669"/>
    <property type="project" value="TreeGrafter"/>
</dbReference>
<dbReference type="InterPro" id="IPR011006">
    <property type="entry name" value="CheY-like_superfamily"/>
</dbReference>
<dbReference type="PANTHER" id="PTHR48111">
    <property type="entry name" value="REGULATOR OF RPOS"/>
    <property type="match status" value="1"/>
</dbReference>
<evidence type="ECO:0000313" key="10">
    <source>
        <dbReference type="EMBL" id="GIM66180.1"/>
    </source>
</evidence>
<dbReference type="CDD" id="cd00383">
    <property type="entry name" value="trans_reg_C"/>
    <property type="match status" value="1"/>
</dbReference>